<dbReference type="AlphaFoldDB" id="A0A1H9AP15"/>
<dbReference type="Pfam" id="PF13439">
    <property type="entry name" value="Glyco_transf_4"/>
    <property type="match status" value="1"/>
</dbReference>
<organism evidence="3 4">
    <name type="scientific">Nitrosomonas ureae</name>
    <dbReference type="NCBI Taxonomy" id="44577"/>
    <lineage>
        <taxon>Bacteria</taxon>
        <taxon>Pseudomonadati</taxon>
        <taxon>Pseudomonadota</taxon>
        <taxon>Betaproteobacteria</taxon>
        <taxon>Nitrosomonadales</taxon>
        <taxon>Nitrosomonadaceae</taxon>
        <taxon>Nitrosomonas</taxon>
    </lineage>
</organism>
<feature type="domain" description="Glycosyltransferase subfamily 4-like N-terminal" evidence="2">
    <location>
        <begin position="16"/>
        <end position="213"/>
    </location>
</feature>
<gene>
    <name evidence="3" type="ORF">SAMN05421510_100481</name>
</gene>
<proteinExistence type="predicted"/>
<dbReference type="InterPro" id="IPR001296">
    <property type="entry name" value="Glyco_trans_1"/>
</dbReference>
<dbReference type="EMBL" id="FOFX01000004">
    <property type="protein sequence ID" value="SEP78516.1"/>
    <property type="molecule type" value="Genomic_DNA"/>
</dbReference>
<dbReference type="InterPro" id="IPR028098">
    <property type="entry name" value="Glyco_trans_4-like_N"/>
</dbReference>
<dbReference type="Pfam" id="PF00534">
    <property type="entry name" value="Glycos_transf_1"/>
    <property type="match status" value="1"/>
</dbReference>
<evidence type="ECO:0000313" key="3">
    <source>
        <dbReference type="EMBL" id="SEP78516.1"/>
    </source>
</evidence>
<feature type="domain" description="Glycosyl transferase family 1" evidence="1">
    <location>
        <begin position="222"/>
        <end position="382"/>
    </location>
</feature>
<dbReference type="SUPFAM" id="SSF53756">
    <property type="entry name" value="UDP-Glycosyltransferase/glycogen phosphorylase"/>
    <property type="match status" value="1"/>
</dbReference>
<sequence length="407" mass="46347">MRIVILSHAHPTFSKGGGEIAAYNLFKGINETNIHEAWFVARADAKLMHLGTPVAALNEREYLIAGNAGISHLTATIDLGDDSDFAGMLRNIQPDVVHFHHYIFLGVEMIRAAKRVCPNAKIVLTLHEYIAICMNSGQMIKKDGRLCYRSSPRECAQCFPDWTAEDFFLRERYIKTYFNLVDQFISPSEFLRQRYIAWGIPAEKIMVIENGLPPGEKLPPRSLRADESRGRFAYFGQINSFKGVDLILEAFAQLPKKVRRLASLDIYGSGLEWQNEDYKNKINKLFEKNKDIIRYHGSYESEELSKLMESIDWVVMGSIWWENSPVVIQEAFKFGRPVICPDIGGMAEKVTNGKGGLNFRARDSLSLKSLITSLLSENDIYQEVTAEIPPYLDFFSCAKKHVEVYER</sequence>
<accession>A0A1H9AP15</accession>
<dbReference type="PANTHER" id="PTHR45947">
    <property type="entry name" value="SULFOQUINOVOSYL TRANSFERASE SQD2"/>
    <property type="match status" value="1"/>
</dbReference>
<dbReference type="InterPro" id="IPR050194">
    <property type="entry name" value="Glycosyltransferase_grp1"/>
</dbReference>
<dbReference type="GO" id="GO:0016757">
    <property type="term" value="F:glycosyltransferase activity"/>
    <property type="evidence" value="ECO:0007669"/>
    <property type="project" value="InterPro"/>
</dbReference>
<keyword evidence="3" id="KW-0808">Transferase</keyword>
<reference evidence="3 4" key="1">
    <citation type="submission" date="2016-10" db="EMBL/GenBank/DDBJ databases">
        <authorList>
            <person name="de Groot N.N."/>
        </authorList>
    </citation>
    <scope>NUCLEOTIDE SEQUENCE [LARGE SCALE GENOMIC DNA]</scope>
    <source>
        <strain evidence="3 4">Nm9</strain>
    </source>
</reference>
<name>A0A1H9AP15_9PROT</name>
<dbReference type="RefSeq" id="WP_074719735.1">
    <property type="nucleotide sequence ID" value="NZ_FOFX01000004.1"/>
</dbReference>
<dbReference type="Gene3D" id="3.40.50.2000">
    <property type="entry name" value="Glycogen Phosphorylase B"/>
    <property type="match status" value="2"/>
</dbReference>
<evidence type="ECO:0000259" key="1">
    <source>
        <dbReference type="Pfam" id="PF00534"/>
    </source>
</evidence>
<dbReference type="PANTHER" id="PTHR45947:SF13">
    <property type="entry name" value="TRANSFERASE"/>
    <property type="match status" value="1"/>
</dbReference>
<dbReference type="Proteomes" id="UP000181998">
    <property type="component" value="Unassembled WGS sequence"/>
</dbReference>
<dbReference type="OrthoDB" id="484631at2"/>
<evidence type="ECO:0000259" key="2">
    <source>
        <dbReference type="Pfam" id="PF13439"/>
    </source>
</evidence>
<dbReference type="CDD" id="cd03823">
    <property type="entry name" value="GT4_ExpE7-like"/>
    <property type="match status" value="1"/>
</dbReference>
<protein>
    <submittedName>
        <fullName evidence="3">Glycosyltransferase involved in cell wall bisynthesis</fullName>
    </submittedName>
</protein>
<evidence type="ECO:0000313" key="4">
    <source>
        <dbReference type="Proteomes" id="UP000181998"/>
    </source>
</evidence>